<feature type="domain" description="Glycosyltransferase subfamily 4-like N-terminal" evidence="2">
    <location>
        <begin position="13"/>
        <end position="147"/>
    </location>
</feature>
<evidence type="ECO:0000259" key="2">
    <source>
        <dbReference type="Pfam" id="PF13439"/>
    </source>
</evidence>
<organism evidence="3 4">
    <name type="scientific">Phenylobacterium koreense</name>
    <dbReference type="NCBI Taxonomy" id="266125"/>
    <lineage>
        <taxon>Bacteria</taxon>
        <taxon>Pseudomonadati</taxon>
        <taxon>Pseudomonadota</taxon>
        <taxon>Alphaproteobacteria</taxon>
        <taxon>Caulobacterales</taxon>
        <taxon>Caulobacteraceae</taxon>
        <taxon>Phenylobacterium</taxon>
    </lineage>
</organism>
<sequence>MSVLHLLGTAGEGGAETYFLDLVAALAADGVEQAAAIRANANREAALEQLRVPTGVFRFGGPIDLLTRRKLAGFAQKTQVRLALAWMNRAARHAPKGPWARIGRLGGYYNLKYYRGFDELVANTEDIADWVVAQGWPAGKVRYIPNFALAPPDTPPADRAELQTPEDAPLLLAMGRLHEVKAHDVALEALTHVPEAYLWIAGAGGLETKLKAMAQALGVASRVRFLGWRNDPSALYRAADISVFPSRYEPLGNVVIQSWAHGLPVVAAASQGPAALIRHEEDGLLVPIDDAQALAAAINRLIADPMLCIRMVQQGSERVEGQFSPGAVVAQWRQLFADYGAA</sequence>
<feature type="domain" description="Glycosyl transferase family 1" evidence="1">
    <location>
        <begin position="157"/>
        <end position="317"/>
    </location>
</feature>
<evidence type="ECO:0000313" key="4">
    <source>
        <dbReference type="Proteomes" id="UP001549110"/>
    </source>
</evidence>
<gene>
    <name evidence="3" type="ORF">ABID41_000703</name>
</gene>
<comment type="caution">
    <text evidence="3">The sequence shown here is derived from an EMBL/GenBank/DDBJ whole genome shotgun (WGS) entry which is preliminary data.</text>
</comment>
<dbReference type="Pfam" id="PF00534">
    <property type="entry name" value="Glycos_transf_1"/>
    <property type="match status" value="1"/>
</dbReference>
<dbReference type="InterPro" id="IPR001296">
    <property type="entry name" value="Glyco_trans_1"/>
</dbReference>
<dbReference type="RefSeq" id="WP_331928726.1">
    <property type="nucleotide sequence ID" value="NZ_JBEPLU010000001.1"/>
</dbReference>
<dbReference type="EMBL" id="JBEPLU010000001">
    <property type="protein sequence ID" value="MET3525608.1"/>
    <property type="molecule type" value="Genomic_DNA"/>
</dbReference>
<dbReference type="InterPro" id="IPR028098">
    <property type="entry name" value="Glyco_trans_4-like_N"/>
</dbReference>
<dbReference type="PANTHER" id="PTHR12526">
    <property type="entry name" value="GLYCOSYLTRANSFERASE"/>
    <property type="match status" value="1"/>
</dbReference>
<dbReference type="Proteomes" id="UP001549110">
    <property type="component" value="Unassembled WGS sequence"/>
</dbReference>
<reference evidence="3 4" key="1">
    <citation type="submission" date="2024-06" db="EMBL/GenBank/DDBJ databases">
        <title>Genomic Encyclopedia of Type Strains, Phase IV (KMG-IV): sequencing the most valuable type-strain genomes for metagenomic binning, comparative biology and taxonomic classification.</title>
        <authorList>
            <person name="Goeker M."/>
        </authorList>
    </citation>
    <scope>NUCLEOTIDE SEQUENCE [LARGE SCALE GENOMIC DNA]</scope>
    <source>
        <strain evidence="3 4">DSM 17809</strain>
    </source>
</reference>
<accession>A0ABV2EF03</accession>
<evidence type="ECO:0000313" key="3">
    <source>
        <dbReference type="EMBL" id="MET3525608.1"/>
    </source>
</evidence>
<evidence type="ECO:0000259" key="1">
    <source>
        <dbReference type="Pfam" id="PF00534"/>
    </source>
</evidence>
<dbReference type="Gene3D" id="3.40.50.2000">
    <property type="entry name" value="Glycogen Phosphorylase B"/>
    <property type="match status" value="2"/>
</dbReference>
<name>A0ABV2EF03_9CAUL</name>
<dbReference type="Pfam" id="PF13439">
    <property type="entry name" value="Glyco_transf_4"/>
    <property type="match status" value="1"/>
</dbReference>
<dbReference type="SUPFAM" id="SSF53756">
    <property type="entry name" value="UDP-Glycosyltransferase/glycogen phosphorylase"/>
    <property type="match status" value="1"/>
</dbReference>
<proteinExistence type="predicted"/>
<keyword evidence="4" id="KW-1185">Reference proteome</keyword>
<protein>
    <submittedName>
        <fullName evidence="3">Glycosyltransferase involved in cell wall biosynthesis</fullName>
    </submittedName>
</protein>
<dbReference type="CDD" id="cd03811">
    <property type="entry name" value="GT4_GT28_WabH-like"/>
    <property type="match status" value="1"/>
</dbReference>